<accession>A0A395I3A1</accession>
<organism evidence="2 3">
    <name type="scientific">Aspergillus homomorphus (strain CBS 101889)</name>
    <dbReference type="NCBI Taxonomy" id="1450537"/>
    <lineage>
        <taxon>Eukaryota</taxon>
        <taxon>Fungi</taxon>
        <taxon>Dikarya</taxon>
        <taxon>Ascomycota</taxon>
        <taxon>Pezizomycotina</taxon>
        <taxon>Eurotiomycetes</taxon>
        <taxon>Eurotiomycetidae</taxon>
        <taxon>Eurotiales</taxon>
        <taxon>Aspergillaceae</taxon>
        <taxon>Aspergillus</taxon>
        <taxon>Aspergillus subgen. Circumdati</taxon>
    </lineage>
</organism>
<proteinExistence type="predicted"/>
<name>A0A395I3A1_ASPHC</name>
<dbReference type="OrthoDB" id="4498418at2759"/>
<dbReference type="Proteomes" id="UP000248961">
    <property type="component" value="Unassembled WGS sequence"/>
</dbReference>
<dbReference type="EMBL" id="KZ824274">
    <property type="protein sequence ID" value="RAL14672.1"/>
    <property type="molecule type" value="Genomic_DNA"/>
</dbReference>
<evidence type="ECO:0000313" key="3">
    <source>
        <dbReference type="Proteomes" id="UP000248961"/>
    </source>
</evidence>
<gene>
    <name evidence="2" type="ORF">BO97DRAFT_412480</name>
</gene>
<keyword evidence="3" id="KW-1185">Reference proteome</keyword>
<sequence length="404" mass="44778">MLPALQPQLTLIWSFPPRTSFCRRQNALRHRCQVSLQGKISDVVVSEVVRPVPQPPVPALQGPSRKPTRHVQGAVIAFTRGDGGSLSLLPIWAFCMHCLRTAVSEYGEEDSEWLPKSVASAMRPKKFTHVKRAGNQFDPYFTALMALDELAELYRRLQTIFQICETSQSTPWIQESFDSRGYDLGLCRPLVAMYPESESAAFEPSLFNPVIKRRLISDRDARFQGHAPPRVHSGSPYAADIPSPQNNSVHKRRPLDIYERLAAPAVIQFGSASAEFMGPTIGAETPRLQRMILAILQGRFLTGAFGGACANCKWSDKGSLCSEQDELWSGVQEDRGDVVRPRVLAGTAYNNPVFLDVEQVVIEDGIPEGEDGGNPVVLDADEDCEEDKMIFVEMPNKDGPIVLD</sequence>
<evidence type="ECO:0000313" key="2">
    <source>
        <dbReference type="EMBL" id="RAL14672.1"/>
    </source>
</evidence>
<evidence type="ECO:0000256" key="1">
    <source>
        <dbReference type="SAM" id="MobiDB-lite"/>
    </source>
</evidence>
<protein>
    <submittedName>
        <fullName evidence="2">Uncharacterized protein</fullName>
    </submittedName>
</protein>
<feature type="region of interest" description="Disordered" evidence="1">
    <location>
        <begin position="226"/>
        <end position="250"/>
    </location>
</feature>
<dbReference type="GeneID" id="37200527"/>
<dbReference type="RefSeq" id="XP_025553826.1">
    <property type="nucleotide sequence ID" value="XM_025696238.1"/>
</dbReference>
<dbReference type="AlphaFoldDB" id="A0A395I3A1"/>
<reference evidence="2 3" key="1">
    <citation type="submission" date="2018-02" db="EMBL/GenBank/DDBJ databases">
        <title>The genomes of Aspergillus section Nigri reveals drivers in fungal speciation.</title>
        <authorList>
            <consortium name="DOE Joint Genome Institute"/>
            <person name="Vesth T.C."/>
            <person name="Nybo J."/>
            <person name="Theobald S."/>
            <person name="Brandl J."/>
            <person name="Frisvad J.C."/>
            <person name="Nielsen K.F."/>
            <person name="Lyhne E.K."/>
            <person name="Kogle M.E."/>
            <person name="Kuo A."/>
            <person name="Riley R."/>
            <person name="Clum A."/>
            <person name="Nolan M."/>
            <person name="Lipzen A."/>
            <person name="Salamov A."/>
            <person name="Henrissat B."/>
            <person name="Wiebenga A."/>
            <person name="De vries R.P."/>
            <person name="Grigoriev I.V."/>
            <person name="Mortensen U.H."/>
            <person name="Andersen M.R."/>
            <person name="Baker S.E."/>
        </authorList>
    </citation>
    <scope>NUCLEOTIDE SEQUENCE [LARGE SCALE GENOMIC DNA]</scope>
    <source>
        <strain evidence="2 3">CBS 101889</strain>
    </source>
</reference>
<dbReference type="VEuPathDB" id="FungiDB:BO97DRAFT_412480"/>